<feature type="domain" description="Histidine kinase" evidence="9">
    <location>
        <begin position="276"/>
        <end position="504"/>
    </location>
</feature>
<evidence type="ECO:0000256" key="2">
    <source>
        <dbReference type="ARBA" id="ARBA00012438"/>
    </source>
</evidence>
<dbReference type="PANTHER" id="PTHR43711:SF1">
    <property type="entry name" value="HISTIDINE KINASE 1"/>
    <property type="match status" value="1"/>
</dbReference>
<evidence type="ECO:0000256" key="6">
    <source>
        <dbReference type="ARBA" id="ARBA00023012"/>
    </source>
</evidence>
<keyword evidence="3" id="KW-0597">Phosphoprotein</keyword>
<gene>
    <name evidence="10" type="primary">phoR</name>
    <name evidence="10" type="ORF">Pla100_18660</name>
</gene>
<keyword evidence="8" id="KW-1133">Transmembrane helix</keyword>
<dbReference type="Pfam" id="PF00512">
    <property type="entry name" value="HisKA"/>
    <property type="match status" value="1"/>
</dbReference>
<evidence type="ECO:0000259" key="9">
    <source>
        <dbReference type="PROSITE" id="PS50109"/>
    </source>
</evidence>
<dbReference type="OrthoDB" id="9813151at2"/>
<dbReference type="PROSITE" id="PS50109">
    <property type="entry name" value="HIS_KIN"/>
    <property type="match status" value="1"/>
</dbReference>
<name>A0A5C6AI23_9BACT</name>
<feature type="transmembrane region" description="Helical" evidence="8">
    <location>
        <begin position="15"/>
        <end position="37"/>
    </location>
</feature>
<dbReference type="SMART" id="SM00387">
    <property type="entry name" value="HATPase_c"/>
    <property type="match status" value="1"/>
</dbReference>
<dbReference type="PANTHER" id="PTHR43711">
    <property type="entry name" value="TWO-COMPONENT HISTIDINE KINASE"/>
    <property type="match status" value="1"/>
</dbReference>
<evidence type="ECO:0000256" key="5">
    <source>
        <dbReference type="ARBA" id="ARBA00022777"/>
    </source>
</evidence>
<dbReference type="Gene3D" id="3.30.565.10">
    <property type="entry name" value="Histidine kinase-like ATPase, C-terminal domain"/>
    <property type="match status" value="1"/>
</dbReference>
<evidence type="ECO:0000313" key="10">
    <source>
        <dbReference type="EMBL" id="TWT98701.1"/>
    </source>
</evidence>
<evidence type="ECO:0000256" key="3">
    <source>
        <dbReference type="ARBA" id="ARBA00022553"/>
    </source>
</evidence>
<comment type="catalytic activity">
    <reaction evidence="1">
        <text>ATP + protein L-histidine = ADP + protein N-phospho-L-histidine.</text>
        <dbReference type="EC" id="2.7.13.3"/>
    </reaction>
</comment>
<dbReference type="InterPro" id="IPR005467">
    <property type="entry name" value="His_kinase_dom"/>
</dbReference>
<organism evidence="10 11">
    <name type="scientific">Neorhodopirellula pilleata</name>
    <dbReference type="NCBI Taxonomy" id="2714738"/>
    <lineage>
        <taxon>Bacteria</taxon>
        <taxon>Pseudomonadati</taxon>
        <taxon>Planctomycetota</taxon>
        <taxon>Planctomycetia</taxon>
        <taxon>Pirellulales</taxon>
        <taxon>Pirellulaceae</taxon>
        <taxon>Neorhodopirellula</taxon>
    </lineage>
</organism>
<dbReference type="InterPro" id="IPR003594">
    <property type="entry name" value="HATPase_dom"/>
</dbReference>
<dbReference type="EC" id="2.7.13.3" evidence="2"/>
<dbReference type="FunFam" id="3.30.565.10:FF:000006">
    <property type="entry name" value="Sensor histidine kinase WalK"/>
    <property type="match status" value="1"/>
</dbReference>
<accession>A0A5C6AI23</accession>
<keyword evidence="6" id="KW-0902">Two-component regulatory system</keyword>
<proteinExistence type="predicted"/>
<dbReference type="CDD" id="cd00082">
    <property type="entry name" value="HisKA"/>
    <property type="match status" value="1"/>
</dbReference>
<reference evidence="10 11" key="1">
    <citation type="submission" date="2019-02" db="EMBL/GenBank/DDBJ databases">
        <title>Deep-cultivation of Planctomycetes and their phenomic and genomic characterization uncovers novel biology.</title>
        <authorList>
            <person name="Wiegand S."/>
            <person name="Jogler M."/>
            <person name="Boedeker C."/>
            <person name="Pinto D."/>
            <person name="Vollmers J."/>
            <person name="Rivas-Marin E."/>
            <person name="Kohn T."/>
            <person name="Peeters S.H."/>
            <person name="Heuer A."/>
            <person name="Rast P."/>
            <person name="Oberbeckmann S."/>
            <person name="Bunk B."/>
            <person name="Jeske O."/>
            <person name="Meyerdierks A."/>
            <person name="Storesund J.E."/>
            <person name="Kallscheuer N."/>
            <person name="Luecker S."/>
            <person name="Lage O.M."/>
            <person name="Pohl T."/>
            <person name="Merkel B.J."/>
            <person name="Hornburger P."/>
            <person name="Mueller R.-W."/>
            <person name="Bruemmer F."/>
            <person name="Labrenz M."/>
            <person name="Spormann A.M."/>
            <person name="Op Den Camp H."/>
            <person name="Overmann J."/>
            <person name="Amann R."/>
            <person name="Jetten M.S.M."/>
            <person name="Mascher T."/>
            <person name="Medema M.H."/>
            <person name="Devos D.P."/>
            <person name="Kaster A.-K."/>
            <person name="Ovreas L."/>
            <person name="Rohde M."/>
            <person name="Galperin M.Y."/>
            <person name="Jogler C."/>
        </authorList>
    </citation>
    <scope>NUCLEOTIDE SEQUENCE [LARGE SCALE GENOMIC DNA]</scope>
    <source>
        <strain evidence="10 11">Pla100</strain>
    </source>
</reference>
<dbReference type="Pfam" id="PF02518">
    <property type="entry name" value="HATPase_c"/>
    <property type="match status" value="1"/>
</dbReference>
<dbReference type="FunFam" id="1.10.287.130:FF:000001">
    <property type="entry name" value="Two-component sensor histidine kinase"/>
    <property type="match status" value="1"/>
</dbReference>
<keyword evidence="7 8" id="KW-0472">Membrane</keyword>
<dbReference type="CDD" id="cd00075">
    <property type="entry name" value="HATPase"/>
    <property type="match status" value="1"/>
</dbReference>
<dbReference type="InterPro" id="IPR003661">
    <property type="entry name" value="HisK_dim/P_dom"/>
</dbReference>
<dbReference type="PRINTS" id="PR00344">
    <property type="entry name" value="BCTRLSENSOR"/>
</dbReference>
<comment type="caution">
    <text evidence="10">The sequence shown here is derived from an EMBL/GenBank/DDBJ whole genome shotgun (WGS) entry which is preliminary data.</text>
</comment>
<dbReference type="Proteomes" id="UP000316213">
    <property type="component" value="Unassembled WGS sequence"/>
</dbReference>
<dbReference type="SMART" id="SM00388">
    <property type="entry name" value="HisKA"/>
    <property type="match status" value="1"/>
</dbReference>
<dbReference type="AlphaFoldDB" id="A0A5C6AI23"/>
<dbReference type="EMBL" id="SJPM01000003">
    <property type="protein sequence ID" value="TWT98701.1"/>
    <property type="molecule type" value="Genomic_DNA"/>
</dbReference>
<keyword evidence="5" id="KW-0418">Kinase</keyword>
<dbReference type="InterPro" id="IPR004358">
    <property type="entry name" value="Sig_transdc_His_kin-like_C"/>
</dbReference>
<dbReference type="Gene3D" id="1.10.287.130">
    <property type="match status" value="1"/>
</dbReference>
<dbReference type="InterPro" id="IPR036890">
    <property type="entry name" value="HATPase_C_sf"/>
</dbReference>
<evidence type="ECO:0000256" key="8">
    <source>
        <dbReference type="SAM" id="Phobius"/>
    </source>
</evidence>
<dbReference type="GO" id="GO:0000155">
    <property type="term" value="F:phosphorelay sensor kinase activity"/>
    <property type="evidence" value="ECO:0007669"/>
    <property type="project" value="InterPro"/>
</dbReference>
<dbReference type="RefSeq" id="WP_146577404.1">
    <property type="nucleotide sequence ID" value="NZ_SJPM01000003.1"/>
</dbReference>
<keyword evidence="4 10" id="KW-0808">Transferase</keyword>
<feature type="transmembrane region" description="Helical" evidence="8">
    <location>
        <begin position="57"/>
        <end position="78"/>
    </location>
</feature>
<evidence type="ECO:0000256" key="7">
    <source>
        <dbReference type="ARBA" id="ARBA00023136"/>
    </source>
</evidence>
<keyword evidence="8" id="KW-0812">Transmembrane</keyword>
<protein>
    <recommendedName>
        <fullName evidence="2">histidine kinase</fullName>
        <ecNumber evidence="2">2.7.13.3</ecNumber>
    </recommendedName>
</protein>
<dbReference type="SUPFAM" id="SSF55874">
    <property type="entry name" value="ATPase domain of HSP90 chaperone/DNA topoisomerase II/histidine kinase"/>
    <property type="match status" value="1"/>
</dbReference>
<dbReference type="InterPro" id="IPR036097">
    <property type="entry name" value="HisK_dim/P_sf"/>
</dbReference>
<keyword evidence="11" id="KW-1185">Reference proteome</keyword>
<sequence length="512" mass="55998">MSVRPTNPTRHHGSIAFRVGLCFLVVSVGVWAASLLTPDSIDEDPRPAQSFSFSSPMIPWALVSGLVTIGGIASIYSLSSLACIERQLIQASVSPKPTTNQHPGEVDAVGGEEIVLAPIIGNDPAVRGYNALLQATQRSRHPVANRSVSQLDDAAITHARAMRVLDTAWVITDEGGVIRYNSPKAKGLLNLVEQTQSSLFDLLQIDEPELIDRLLSRVRIVRISVKINLNTRETHLDVVRSRLRGRDGDCEGMAWLIEDRTAQTQAIRSRDDFLMAATHELRTPLTNMRAYAEALAAEEGVEIEDQKQFCNVIVSESVRMGRLVDQLLSMGQIEAGSLVIENREVDLHQLLGDVQSQVLGQAEEKHQTIQMEIADKLPTVIGDADHLRSAINNLVGNAVKYTPEHGIIIIRCHHPDPKPERETSASRSFVCIEIIDNGPGIAEEDHSRIFEKFYRCQDSAASQRGNGLGLSLAQEVARLHGGDIRLESQPGQGSHFILELPATGVARSGLGH</sequence>
<evidence type="ECO:0000256" key="4">
    <source>
        <dbReference type="ARBA" id="ARBA00022679"/>
    </source>
</evidence>
<evidence type="ECO:0000313" key="11">
    <source>
        <dbReference type="Proteomes" id="UP000316213"/>
    </source>
</evidence>
<dbReference type="SUPFAM" id="SSF47384">
    <property type="entry name" value="Homodimeric domain of signal transducing histidine kinase"/>
    <property type="match status" value="1"/>
</dbReference>
<dbReference type="InterPro" id="IPR050736">
    <property type="entry name" value="Sensor_HK_Regulatory"/>
</dbReference>
<evidence type="ECO:0000256" key="1">
    <source>
        <dbReference type="ARBA" id="ARBA00000085"/>
    </source>
</evidence>